<evidence type="ECO:0000256" key="1">
    <source>
        <dbReference type="SAM" id="MobiDB-lite"/>
    </source>
</evidence>
<organism evidence="2 3">
    <name type="scientific">Polytolypa hystricis (strain UAMH7299)</name>
    <dbReference type="NCBI Taxonomy" id="1447883"/>
    <lineage>
        <taxon>Eukaryota</taxon>
        <taxon>Fungi</taxon>
        <taxon>Dikarya</taxon>
        <taxon>Ascomycota</taxon>
        <taxon>Pezizomycotina</taxon>
        <taxon>Eurotiomycetes</taxon>
        <taxon>Eurotiomycetidae</taxon>
        <taxon>Onygenales</taxon>
        <taxon>Onygenales incertae sedis</taxon>
        <taxon>Polytolypa</taxon>
    </lineage>
</organism>
<name>A0A2B7YRE1_POLH7</name>
<keyword evidence="3" id="KW-1185">Reference proteome</keyword>
<feature type="region of interest" description="Disordered" evidence="1">
    <location>
        <begin position="1"/>
        <end position="47"/>
    </location>
</feature>
<dbReference type="Proteomes" id="UP000224634">
    <property type="component" value="Unassembled WGS sequence"/>
</dbReference>
<accession>A0A2B7YRE1</accession>
<reference evidence="2 3" key="1">
    <citation type="submission" date="2017-10" db="EMBL/GenBank/DDBJ databases">
        <title>Comparative genomics in systemic dimorphic fungi from Ajellomycetaceae.</title>
        <authorList>
            <person name="Munoz J.F."/>
            <person name="Mcewen J.G."/>
            <person name="Clay O.K."/>
            <person name="Cuomo C.A."/>
        </authorList>
    </citation>
    <scope>NUCLEOTIDE SEQUENCE [LARGE SCALE GENOMIC DNA]</scope>
    <source>
        <strain evidence="2 3">UAMH7299</strain>
    </source>
</reference>
<evidence type="ECO:0000313" key="3">
    <source>
        <dbReference type="Proteomes" id="UP000224634"/>
    </source>
</evidence>
<comment type="caution">
    <text evidence="2">The sequence shown here is derived from an EMBL/GenBank/DDBJ whole genome shotgun (WGS) entry which is preliminary data.</text>
</comment>
<dbReference type="EMBL" id="PDNA01000019">
    <property type="protein sequence ID" value="PGH23885.1"/>
    <property type="molecule type" value="Genomic_DNA"/>
</dbReference>
<proteinExistence type="predicted"/>
<sequence>MEPEQNEPSGRKRQGSKEADDQSEKMAKRRRPARIQNDASDHMKWSKGKLQDEYLNEHNKCADRERLLEEMKLRHKEVDPKGKGY</sequence>
<feature type="compositionally biased region" description="Basic and acidic residues" evidence="1">
    <location>
        <begin position="15"/>
        <end position="26"/>
    </location>
</feature>
<dbReference type="AlphaFoldDB" id="A0A2B7YRE1"/>
<protein>
    <submittedName>
        <fullName evidence="2">Uncharacterized protein</fullName>
    </submittedName>
</protein>
<gene>
    <name evidence="2" type="ORF">AJ80_02134</name>
</gene>
<evidence type="ECO:0000313" key="2">
    <source>
        <dbReference type="EMBL" id="PGH23885.1"/>
    </source>
</evidence>